<dbReference type="Proteomes" id="UP000623467">
    <property type="component" value="Unassembled WGS sequence"/>
</dbReference>
<keyword evidence="4" id="KW-1185">Reference proteome</keyword>
<feature type="compositionally biased region" description="Acidic residues" evidence="1">
    <location>
        <begin position="461"/>
        <end position="481"/>
    </location>
</feature>
<dbReference type="EMBL" id="JACAZH010000028">
    <property type="protein sequence ID" value="KAF7340965.1"/>
    <property type="molecule type" value="Genomic_DNA"/>
</dbReference>
<gene>
    <name evidence="3" type="ORF">MSAN_02081900</name>
</gene>
<evidence type="ECO:0000313" key="4">
    <source>
        <dbReference type="Proteomes" id="UP000623467"/>
    </source>
</evidence>
<accession>A0A8H6XGD0</accession>
<feature type="region of interest" description="Disordered" evidence="1">
    <location>
        <begin position="1"/>
        <end position="40"/>
    </location>
</feature>
<protein>
    <recommendedName>
        <fullName evidence="2">HMG domain-containing protein</fullName>
    </recommendedName>
</protein>
<dbReference type="InterPro" id="IPR040648">
    <property type="entry name" value="HMGXB3_CxC4"/>
</dbReference>
<evidence type="ECO:0000313" key="3">
    <source>
        <dbReference type="EMBL" id="KAF7340965.1"/>
    </source>
</evidence>
<reference evidence="3" key="1">
    <citation type="submission" date="2020-05" db="EMBL/GenBank/DDBJ databases">
        <title>Mycena genomes resolve the evolution of fungal bioluminescence.</title>
        <authorList>
            <person name="Tsai I.J."/>
        </authorList>
    </citation>
    <scope>NUCLEOTIDE SEQUENCE</scope>
    <source>
        <strain evidence="3">160909Yilan</strain>
    </source>
</reference>
<evidence type="ECO:0000259" key="2">
    <source>
        <dbReference type="Pfam" id="PF18717"/>
    </source>
</evidence>
<organism evidence="3 4">
    <name type="scientific">Mycena sanguinolenta</name>
    <dbReference type="NCBI Taxonomy" id="230812"/>
    <lineage>
        <taxon>Eukaryota</taxon>
        <taxon>Fungi</taxon>
        <taxon>Dikarya</taxon>
        <taxon>Basidiomycota</taxon>
        <taxon>Agaricomycotina</taxon>
        <taxon>Agaricomycetes</taxon>
        <taxon>Agaricomycetidae</taxon>
        <taxon>Agaricales</taxon>
        <taxon>Marasmiineae</taxon>
        <taxon>Mycenaceae</taxon>
        <taxon>Mycena</taxon>
    </lineage>
</organism>
<sequence length="679" mass="76430">MSEEGPAWDSAAEALLTGNDPVWNSPERPSNEDVDEQTQGQRGMGYLEYCENIQEEGGAFYQIGSDLFVVNGWDPQRKISKASWFHVQRTTIGDNKVVACQCSLSTPSEECVHQQFLRDNGDELFPLDASFASRVADAVLFSRQELDEGVFTNHFSSPSPNSRSLNGRVIVVYTGDDTGTGQWLCMKDSSNQGCWHISTCRDLLQKLIRVDPAAMDETVCLEHDGRPLERQAVSYLPISPPPWASLSTDPQLYDRAPALERCPDALRLNDISTCCCSEPRRRYDPALPVLQMKCTVYGLFRAWETPIELQACSNPRCHHRYIGPDSREHGIFNYNNRKLFAHDLLDEYTSAYTSSETPFSAWVSVVARRYELHSGHLEYPFVTAEVFRAVWFSYVKLQYLEGSMMCPHCGPCPENTIWDGVTLAFNRKHLLPSLEPPTKSQPDSIERKTTQYLPSRRSPLEPEDPNEEDDEDEDENEEDGEVQSGSGASGKRTRAQKAAARTQQELLERLQAIPDAVAGLSQVCPALGTLFELKFGEVSVIQGKVAPDVYRCLFLQITAEESVLQMTTKPALDALEVFVTQPTHRNASALVEIPAIHELLTHEKNSTLLFLETTVEVCRWILDRRRMVLSSLIKGPEPPKIDEGVEKPWTEVGFIVLCEEQSGLTLRLSDWLLLWCTKN</sequence>
<feature type="domain" description="HMG" evidence="2">
    <location>
        <begin position="262"/>
        <end position="394"/>
    </location>
</feature>
<comment type="caution">
    <text evidence="3">The sequence shown here is derived from an EMBL/GenBank/DDBJ whole genome shotgun (WGS) entry which is preliminary data.</text>
</comment>
<dbReference type="AlphaFoldDB" id="A0A8H6XGD0"/>
<dbReference type="Pfam" id="PF18717">
    <property type="entry name" value="CxC4"/>
    <property type="match status" value="1"/>
</dbReference>
<dbReference type="OrthoDB" id="5598737at2759"/>
<evidence type="ECO:0000256" key="1">
    <source>
        <dbReference type="SAM" id="MobiDB-lite"/>
    </source>
</evidence>
<name>A0A8H6XGD0_9AGAR</name>
<proteinExistence type="predicted"/>
<feature type="region of interest" description="Disordered" evidence="1">
    <location>
        <begin position="432"/>
        <end position="500"/>
    </location>
</feature>